<sequence length="236" mass="26809">MKQILEFNKVSFSYGDKPLLREISFKVAKGDFVALVGPNGSGKSTLLKLALGILKPQQGTVKLFGQDVCRFREWSRVGYVAQRNGHLNPAFPATVEEVIALNLYGRVGPFRRLRQCHRNKIKEVLKKFGLEEYSRSRLGNLSGGQQQKVFIARALMNDPEIVFLDEPATGLDRQTQEQIHELLGRLNQEMGITLLVITHYPGLIAHKVNRLFCLENQRLHVHAGTDTGYEELFHYH</sequence>
<dbReference type="PROSITE" id="PS50893">
    <property type="entry name" value="ABC_TRANSPORTER_2"/>
    <property type="match status" value="1"/>
</dbReference>
<dbReference type="PANTHER" id="PTHR42734">
    <property type="entry name" value="METAL TRANSPORT SYSTEM ATP-BINDING PROTEIN TM_0124-RELATED"/>
    <property type="match status" value="1"/>
</dbReference>
<dbReference type="FunFam" id="3.40.50.300:FF:000134">
    <property type="entry name" value="Iron-enterobactin ABC transporter ATP-binding protein"/>
    <property type="match status" value="1"/>
</dbReference>
<comment type="similarity">
    <text evidence="1">Belongs to the ABC transporter superfamily.</text>
</comment>
<organism evidence="6 7">
    <name type="scientific">Calderihabitans maritimus</name>
    <dbReference type="NCBI Taxonomy" id="1246530"/>
    <lineage>
        <taxon>Bacteria</taxon>
        <taxon>Bacillati</taxon>
        <taxon>Bacillota</taxon>
        <taxon>Clostridia</taxon>
        <taxon>Neomoorellales</taxon>
        <taxon>Calderihabitantaceae</taxon>
        <taxon>Calderihabitans</taxon>
    </lineage>
</organism>
<feature type="domain" description="ABC transporter" evidence="5">
    <location>
        <begin position="5"/>
        <end position="235"/>
    </location>
</feature>
<dbReference type="OrthoDB" id="9799337at2"/>
<evidence type="ECO:0000256" key="1">
    <source>
        <dbReference type="ARBA" id="ARBA00005417"/>
    </source>
</evidence>
<dbReference type="InterPro" id="IPR027417">
    <property type="entry name" value="P-loop_NTPase"/>
</dbReference>
<evidence type="ECO:0000259" key="5">
    <source>
        <dbReference type="PROSITE" id="PS50893"/>
    </source>
</evidence>
<dbReference type="CDD" id="cd03235">
    <property type="entry name" value="ABC_Metallic_Cations"/>
    <property type="match status" value="1"/>
</dbReference>
<name>A0A1Z5HXY0_9FIRM</name>
<reference evidence="7" key="1">
    <citation type="journal article" date="2017" name="Appl. Environ. Microbiol.">
        <title>Genomic analysis of Calderihabitans maritimus KKC1, a thermophilic hydrogenogenic carboxydotrophic bacterium isolated from marine sediment.</title>
        <authorList>
            <person name="Omae K."/>
            <person name="Yoneda Y."/>
            <person name="Fukuyama Y."/>
            <person name="Yoshida T."/>
            <person name="Sako Y."/>
        </authorList>
    </citation>
    <scope>NUCLEOTIDE SEQUENCE [LARGE SCALE GENOMIC DNA]</scope>
    <source>
        <strain evidence="7">KKC1</strain>
    </source>
</reference>
<dbReference type="InterPro" id="IPR017871">
    <property type="entry name" value="ABC_transporter-like_CS"/>
</dbReference>
<dbReference type="InterPro" id="IPR050153">
    <property type="entry name" value="Metal_Ion_Import_ABC"/>
</dbReference>
<dbReference type="InterPro" id="IPR003439">
    <property type="entry name" value="ABC_transporter-like_ATP-bd"/>
</dbReference>
<keyword evidence="4" id="KW-0067">ATP-binding</keyword>
<dbReference type="InterPro" id="IPR003593">
    <property type="entry name" value="AAA+_ATPase"/>
</dbReference>
<proteinExistence type="inferred from homology"/>
<dbReference type="PROSITE" id="PS00211">
    <property type="entry name" value="ABC_TRANSPORTER_1"/>
    <property type="match status" value="1"/>
</dbReference>
<dbReference type="GO" id="GO:0005524">
    <property type="term" value="F:ATP binding"/>
    <property type="evidence" value="ECO:0007669"/>
    <property type="project" value="UniProtKB-KW"/>
</dbReference>
<keyword evidence="2" id="KW-0813">Transport</keyword>
<comment type="caution">
    <text evidence="6">The sequence shown here is derived from an EMBL/GenBank/DDBJ whole genome shotgun (WGS) entry which is preliminary data.</text>
</comment>
<dbReference type="PANTHER" id="PTHR42734:SF17">
    <property type="entry name" value="METAL TRANSPORT SYSTEM ATP-BINDING PROTEIN TM_0124-RELATED"/>
    <property type="match status" value="1"/>
</dbReference>
<dbReference type="Pfam" id="PF00005">
    <property type="entry name" value="ABC_tran"/>
    <property type="match status" value="1"/>
</dbReference>
<dbReference type="RefSeq" id="WP_088555339.1">
    <property type="nucleotide sequence ID" value="NZ_BDGJ01000216.1"/>
</dbReference>
<dbReference type="SMART" id="SM00382">
    <property type="entry name" value="AAA"/>
    <property type="match status" value="1"/>
</dbReference>
<keyword evidence="7" id="KW-1185">Reference proteome</keyword>
<evidence type="ECO:0000313" key="6">
    <source>
        <dbReference type="EMBL" id="GAW94386.1"/>
    </source>
</evidence>
<dbReference type="AlphaFoldDB" id="A0A1Z5HXY0"/>
<evidence type="ECO:0000256" key="2">
    <source>
        <dbReference type="ARBA" id="ARBA00022448"/>
    </source>
</evidence>
<evidence type="ECO:0000313" key="7">
    <source>
        <dbReference type="Proteomes" id="UP000197032"/>
    </source>
</evidence>
<evidence type="ECO:0000256" key="4">
    <source>
        <dbReference type="ARBA" id="ARBA00022840"/>
    </source>
</evidence>
<gene>
    <name evidence="6" type="ORF">KKC1_34920</name>
</gene>
<protein>
    <submittedName>
        <fullName evidence="6">Zinc ABC transporter ZnuC</fullName>
    </submittedName>
</protein>
<keyword evidence="3" id="KW-0547">Nucleotide-binding</keyword>
<dbReference type="Gene3D" id="3.40.50.300">
    <property type="entry name" value="P-loop containing nucleotide triphosphate hydrolases"/>
    <property type="match status" value="1"/>
</dbReference>
<evidence type="ECO:0000256" key="3">
    <source>
        <dbReference type="ARBA" id="ARBA00022741"/>
    </source>
</evidence>
<dbReference type="GO" id="GO:0016887">
    <property type="term" value="F:ATP hydrolysis activity"/>
    <property type="evidence" value="ECO:0007669"/>
    <property type="project" value="InterPro"/>
</dbReference>
<accession>A0A1Z5HXY0</accession>
<dbReference type="Proteomes" id="UP000197032">
    <property type="component" value="Unassembled WGS sequence"/>
</dbReference>
<dbReference type="EMBL" id="BDGJ01000216">
    <property type="protein sequence ID" value="GAW94386.1"/>
    <property type="molecule type" value="Genomic_DNA"/>
</dbReference>
<dbReference type="SUPFAM" id="SSF52540">
    <property type="entry name" value="P-loop containing nucleoside triphosphate hydrolases"/>
    <property type="match status" value="1"/>
</dbReference>